<dbReference type="PIRSF" id="PIRSF017300">
    <property type="entry name" value="snoRNP_Mpp10"/>
    <property type="match status" value="1"/>
</dbReference>
<gene>
    <name evidence="9" type="ORF">B0T24DRAFT_607029</name>
</gene>
<evidence type="ECO:0000256" key="3">
    <source>
        <dbReference type="ARBA" id="ARBA00022552"/>
    </source>
</evidence>
<evidence type="ECO:0000256" key="1">
    <source>
        <dbReference type="ARBA" id="ARBA00004604"/>
    </source>
</evidence>
<feature type="compositionally biased region" description="Low complexity" evidence="8">
    <location>
        <begin position="1"/>
        <end position="31"/>
    </location>
</feature>
<feature type="region of interest" description="Disordered" evidence="8">
    <location>
        <begin position="668"/>
        <end position="715"/>
    </location>
</feature>
<feature type="region of interest" description="Disordered" evidence="8">
    <location>
        <begin position="80"/>
        <end position="100"/>
    </location>
</feature>
<feature type="compositionally biased region" description="Acidic residues" evidence="8">
    <location>
        <begin position="416"/>
        <end position="428"/>
    </location>
</feature>
<keyword evidence="4 7" id="KW-0539">Nucleus</keyword>
<feature type="compositionally biased region" description="Basic and acidic residues" evidence="8">
    <location>
        <begin position="298"/>
        <end position="310"/>
    </location>
</feature>
<feature type="region of interest" description="Disordered" evidence="8">
    <location>
        <begin position="145"/>
        <end position="352"/>
    </location>
</feature>
<dbReference type="GO" id="GO:0006364">
    <property type="term" value="P:rRNA processing"/>
    <property type="evidence" value="ECO:0007669"/>
    <property type="project" value="UniProtKB-KW"/>
</dbReference>
<dbReference type="GO" id="GO:0034457">
    <property type="term" value="C:Mpp10 complex"/>
    <property type="evidence" value="ECO:0007669"/>
    <property type="project" value="UniProtKB-UniRule"/>
</dbReference>
<evidence type="ECO:0000256" key="8">
    <source>
        <dbReference type="SAM" id="MobiDB-lite"/>
    </source>
</evidence>
<feature type="compositionally biased region" description="Basic residues" evidence="8">
    <location>
        <begin position="379"/>
        <end position="389"/>
    </location>
</feature>
<evidence type="ECO:0000256" key="5">
    <source>
        <dbReference type="ARBA" id="ARBA00023274"/>
    </source>
</evidence>
<dbReference type="AlphaFoldDB" id="A0AAE0NM15"/>
<keyword evidence="3 7" id="KW-0698">rRNA processing</keyword>
<reference evidence="9" key="2">
    <citation type="submission" date="2023-06" db="EMBL/GenBank/DDBJ databases">
        <authorList>
            <consortium name="Lawrence Berkeley National Laboratory"/>
            <person name="Haridas S."/>
            <person name="Hensen N."/>
            <person name="Bonometti L."/>
            <person name="Westerberg I."/>
            <person name="Brannstrom I.O."/>
            <person name="Guillou S."/>
            <person name="Cros-Aarteil S."/>
            <person name="Calhoun S."/>
            <person name="Kuo A."/>
            <person name="Mondo S."/>
            <person name="Pangilinan J."/>
            <person name="Riley R."/>
            <person name="Labutti K."/>
            <person name="Andreopoulos B."/>
            <person name="Lipzen A."/>
            <person name="Chen C."/>
            <person name="Yanf M."/>
            <person name="Daum C."/>
            <person name="Ng V."/>
            <person name="Clum A."/>
            <person name="Steindorff A."/>
            <person name="Ohm R."/>
            <person name="Martin F."/>
            <person name="Silar P."/>
            <person name="Natvig D."/>
            <person name="Lalanne C."/>
            <person name="Gautier V."/>
            <person name="Ament-Velasquez S.L."/>
            <person name="Kruys A."/>
            <person name="Hutchinson M.I."/>
            <person name="Powell A.J."/>
            <person name="Barry K."/>
            <person name="Miller A.N."/>
            <person name="Grigoriev I.V."/>
            <person name="Debuchy R."/>
            <person name="Gladieux P."/>
            <person name="Thoren M.H."/>
            <person name="Johannesson H."/>
        </authorList>
    </citation>
    <scope>NUCLEOTIDE SEQUENCE</scope>
    <source>
        <strain evidence="9">CBS 958.72</strain>
    </source>
</reference>
<keyword evidence="10" id="KW-1185">Reference proteome</keyword>
<feature type="compositionally biased region" description="Basic residues" evidence="8">
    <location>
        <begin position="679"/>
        <end position="690"/>
    </location>
</feature>
<dbReference type="Pfam" id="PF04006">
    <property type="entry name" value="Mpp10"/>
    <property type="match status" value="1"/>
</dbReference>
<evidence type="ECO:0000256" key="6">
    <source>
        <dbReference type="ARBA" id="ARBA00029455"/>
    </source>
</evidence>
<name>A0AAE0NM15_9PEZI</name>
<comment type="function">
    <text evidence="7">Involved in nucleolar processing of pre-18S ribosomal RNA.</text>
</comment>
<evidence type="ECO:0000256" key="2">
    <source>
        <dbReference type="ARBA" id="ARBA00022517"/>
    </source>
</evidence>
<organism evidence="9 10">
    <name type="scientific">Lasiosphaeria ovina</name>
    <dbReference type="NCBI Taxonomy" id="92902"/>
    <lineage>
        <taxon>Eukaryota</taxon>
        <taxon>Fungi</taxon>
        <taxon>Dikarya</taxon>
        <taxon>Ascomycota</taxon>
        <taxon>Pezizomycotina</taxon>
        <taxon>Sordariomycetes</taxon>
        <taxon>Sordariomycetidae</taxon>
        <taxon>Sordariales</taxon>
        <taxon>Lasiosphaeriaceae</taxon>
        <taxon>Lasiosphaeria</taxon>
    </lineage>
</organism>
<dbReference type="GO" id="GO:0032040">
    <property type="term" value="C:small-subunit processome"/>
    <property type="evidence" value="ECO:0007669"/>
    <property type="project" value="TreeGrafter"/>
</dbReference>
<evidence type="ECO:0000256" key="7">
    <source>
        <dbReference type="PIRNR" id="PIRNR017300"/>
    </source>
</evidence>
<feature type="compositionally biased region" description="Basic and acidic residues" evidence="8">
    <location>
        <begin position="402"/>
        <end position="415"/>
    </location>
</feature>
<feature type="compositionally biased region" description="Acidic residues" evidence="8">
    <location>
        <begin position="318"/>
        <end position="328"/>
    </location>
</feature>
<dbReference type="EMBL" id="JAULSN010000001">
    <property type="protein sequence ID" value="KAK3383974.1"/>
    <property type="molecule type" value="Genomic_DNA"/>
</dbReference>
<dbReference type="PANTHER" id="PTHR17039">
    <property type="entry name" value="U3 SMALL NUCLEOLAR RIBONUCLEOPROTEIN PROTEIN MPP10"/>
    <property type="match status" value="1"/>
</dbReference>
<comment type="caution">
    <text evidence="9">The sequence shown here is derived from an EMBL/GenBank/DDBJ whole genome shotgun (WGS) entry which is preliminary data.</text>
</comment>
<comment type="similarity">
    <text evidence="6 7">Belongs to the MPP10 family.</text>
</comment>
<reference evidence="9" key="1">
    <citation type="journal article" date="2023" name="Mol. Phylogenet. Evol.">
        <title>Genome-scale phylogeny and comparative genomics of the fungal order Sordariales.</title>
        <authorList>
            <person name="Hensen N."/>
            <person name="Bonometti L."/>
            <person name="Westerberg I."/>
            <person name="Brannstrom I.O."/>
            <person name="Guillou S."/>
            <person name="Cros-Aarteil S."/>
            <person name="Calhoun S."/>
            <person name="Haridas S."/>
            <person name="Kuo A."/>
            <person name="Mondo S."/>
            <person name="Pangilinan J."/>
            <person name="Riley R."/>
            <person name="LaButti K."/>
            <person name="Andreopoulos B."/>
            <person name="Lipzen A."/>
            <person name="Chen C."/>
            <person name="Yan M."/>
            <person name="Daum C."/>
            <person name="Ng V."/>
            <person name="Clum A."/>
            <person name="Steindorff A."/>
            <person name="Ohm R.A."/>
            <person name="Martin F."/>
            <person name="Silar P."/>
            <person name="Natvig D.O."/>
            <person name="Lalanne C."/>
            <person name="Gautier V."/>
            <person name="Ament-Velasquez S.L."/>
            <person name="Kruys A."/>
            <person name="Hutchinson M.I."/>
            <person name="Powell A.J."/>
            <person name="Barry K."/>
            <person name="Miller A.N."/>
            <person name="Grigoriev I.V."/>
            <person name="Debuchy R."/>
            <person name="Gladieux P."/>
            <person name="Hiltunen Thoren M."/>
            <person name="Johannesson H."/>
        </authorList>
    </citation>
    <scope>NUCLEOTIDE SEQUENCE</scope>
    <source>
        <strain evidence="9">CBS 958.72</strain>
    </source>
</reference>
<dbReference type="GO" id="GO:0005732">
    <property type="term" value="C:sno(s)RNA-containing ribonucleoprotein complex"/>
    <property type="evidence" value="ECO:0007669"/>
    <property type="project" value="UniProtKB-UniRule"/>
</dbReference>
<comment type="subcellular location">
    <subcellularLocation>
        <location evidence="1 7">Nucleus</location>
        <location evidence="1 7">Nucleolus</location>
    </subcellularLocation>
</comment>
<keyword evidence="5 7" id="KW-0687">Ribonucleoprotein</keyword>
<feature type="compositionally biased region" description="Acidic residues" evidence="8">
    <location>
        <begin position="340"/>
        <end position="349"/>
    </location>
</feature>
<feature type="compositionally biased region" description="Acidic residues" evidence="8">
    <location>
        <begin position="218"/>
        <end position="248"/>
    </location>
</feature>
<feature type="compositionally biased region" description="Acidic residues" evidence="8">
    <location>
        <begin position="186"/>
        <end position="207"/>
    </location>
</feature>
<dbReference type="PANTHER" id="PTHR17039:SF0">
    <property type="entry name" value="U3 SMALL NUCLEOLAR RIBONUCLEOPROTEIN PROTEIN MPP10"/>
    <property type="match status" value="1"/>
</dbReference>
<keyword evidence="2 7" id="KW-0690">Ribosome biogenesis</keyword>
<dbReference type="Proteomes" id="UP001287356">
    <property type="component" value="Unassembled WGS sequence"/>
</dbReference>
<accession>A0AAE0NM15</accession>
<proteinExistence type="inferred from homology"/>
<evidence type="ECO:0000313" key="9">
    <source>
        <dbReference type="EMBL" id="KAK3383974.1"/>
    </source>
</evidence>
<feature type="region of interest" description="Disordered" evidence="8">
    <location>
        <begin position="1"/>
        <end position="36"/>
    </location>
</feature>
<dbReference type="InterPro" id="IPR012173">
    <property type="entry name" value="Mpp10"/>
</dbReference>
<protein>
    <recommendedName>
        <fullName evidence="7">U3 small nucleolar ribonucleoprotein protein MPP10</fullName>
    </recommendedName>
</protein>
<sequence>MAGASSTTSSLTSTSHTLTLPPTMAPAAAPTGAQDGSAIAGFLNSIDPSSRHVFLQPSPLIPDGSLQLAKETLDALAGSISDQQQSRLREAGKKRKREAGKDTTAVLKIRKLHIDGFETGQVWQQAKKIIESALEESSRILEELEESNKVNQDTDEGGKLVEFGQDGFEVGSEEDDSASASSQLYDEADSEESDDDDASISNEDDAEMLSGYSKQGEDDGADEDEEGLEEEGEGEGEDEEEDDEEENGELGGDVTKDPHGLNDEFFSLADFNKQTQLFEAQDARADPNTDNFSDDESVDWHADPMSESTRKKLPLGLQDEEDDDDESVEGFNEGKMDVDAFGDESDDALDNGVGDGLDLDLDLTANDIFYKDFFAPPPKKNKPGSKRKRPEISKPQIPTEADIERAENDVRRDLFEDFSEESDSEDALSDASAGNPKSRRSALARRQAKVAEEIRRLESELVAKRAWTLAGEAAAVDRPVNSLLEEDLDFEHVGKPVPIVTEEVSESIEALIKRRILAKEFDEVLRRRPDTLGSGARRGLVEVEDVKGKQSLAEIYEEEHVKKANPDAYVSQADEKLSRDEDEIKQMWRDISARLDALSSWHYKPKPAAPTLRIVADVATVAMEDAQPTTAQGVAGGESMIAPQEVYAPGKDTVDRGEVVAKSGLPVARQEMSREDKLRRRRREKERIRKSGGTDARNPVSKKAQAQREAMSGLKKGGVRVINRKGEITGLDGKKTADKVVATTSGSFKL</sequence>
<feature type="region of interest" description="Disordered" evidence="8">
    <location>
        <begin position="372"/>
        <end position="445"/>
    </location>
</feature>
<evidence type="ECO:0000256" key="4">
    <source>
        <dbReference type="ARBA" id="ARBA00023242"/>
    </source>
</evidence>
<evidence type="ECO:0000313" key="10">
    <source>
        <dbReference type="Proteomes" id="UP001287356"/>
    </source>
</evidence>